<evidence type="ECO:0000313" key="2">
    <source>
        <dbReference type="EMBL" id="BCD33693.1"/>
    </source>
</evidence>
<dbReference type="SUPFAM" id="SSF140959">
    <property type="entry name" value="Indolic compounds 2,3-dioxygenase-like"/>
    <property type="match status" value="1"/>
</dbReference>
<dbReference type="GO" id="GO:0019441">
    <property type="term" value="P:L-tryptophan catabolic process to kynurenine"/>
    <property type="evidence" value="ECO:0007669"/>
    <property type="project" value="InterPro"/>
</dbReference>
<protein>
    <submittedName>
        <fullName evidence="2">Tryptophan 2,3-dioxygenase</fullName>
    </submittedName>
</protein>
<evidence type="ECO:0000256" key="1">
    <source>
        <dbReference type="SAM" id="MobiDB-lite"/>
    </source>
</evidence>
<dbReference type="Gene3D" id="1.20.58.480">
    <property type="match status" value="1"/>
</dbReference>
<reference evidence="2" key="1">
    <citation type="submission" date="2020-03" db="EMBL/GenBank/DDBJ databases">
        <title>Biosynthetic gene cluster for putative Q6402A.</title>
        <authorList>
            <person name="Maruyama C."/>
        </authorList>
    </citation>
    <scope>NUCLEOTIDE SEQUENCE</scope>
    <source>
        <strain evidence="2">4521-SVS3</strain>
    </source>
</reference>
<feature type="region of interest" description="Disordered" evidence="1">
    <location>
        <begin position="25"/>
        <end position="52"/>
    </location>
</feature>
<dbReference type="GO" id="GO:0051213">
    <property type="term" value="F:dioxygenase activity"/>
    <property type="evidence" value="ECO:0007669"/>
    <property type="project" value="UniProtKB-KW"/>
</dbReference>
<dbReference type="InterPro" id="IPR037217">
    <property type="entry name" value="Trp/Indoleamine_2_3_dOase-like"/>
</dbReference>
<sequence>MPSRRGEAASGRPRMAELGPVRWIYDEQPGPGLGPAAAPEELPWPGEGEPPGVGGPALTAARGGEAARSLRRALEAVTHWSRRPLGAEAIRAFPYDAVVGYYRQVGKAAAAPELVALLRGARARLLCAGPPRAWSSPDAWLLDTWLPLTFADQAMAYDSYAGHELLEIAEWEGADPAAAEDVLLATLLAELAVVESEALLGAAPAARQRTRTTAVLRALARLGEFAPRAVADAGPLAEIRALRTALAAAPGDRPPAGAGRDAAAAIRDRAPLPVRRAVDIALLPVTTLHDEYMFIRCIQLFERLFTQVARAQLRAVDAVRLGRVPEAAEALDGAALRLSHATGPLYRVLTTMPPEAFAVIRDYTHGASAIQSQSYRLVEQCAAPRKEGAYGSEKGPQFTLVTTLQEEYLEHAGDWDAADAARLEAVMRRLDTTWQAMKRTHWGVTLKIIGKASGTGGTTGAEYLKAAADVPLFPLLTA</sequence>
<gene>
    <name evidence="2" type="primary">orf25</name>
</gene>
<dbReference type="AlphaFoldDB" id="A0A6F8Z2A1"/>
<accession>A0A6F8Z2A1</accession>
<keyword evidence="2" id="KW-0560">Oxidoreductase</keyword>
<dbReference type="EMBL" id="LC535008">
    <property type="protein sequence ID" value="BCD33693.1"/>
    <property type="molecule type" value="Genomic_DNA"/>
</dbReference>
<feature type="compositionally biased region" description="Low complexity" evidence="1">
    <location>
        <begin position="34"/>
        <end position="47"/>
    </location>
</feature>
<name>A0A6F8Z2A1_STRVO</name>
<organism evidence="2">
    <name type="scientific">Streptomyces violaceusniger</name>
    <dbReference type="NCBI Taxonomy" id="68280"/>
    <lineage>
        <taxon>Bacteria</taxon>
        <taxon>Bacillati</taxon>
        <taxon>Actinomycetota</taxon>
        <taxon>Actinomycetes</taxon>
        <taxon>Kitasatosporales</taxon>
        <taxon>Streptomycetaceae</taxon>
        <taxon>Streptomyces</taxon>
        <taxon>Streptomyces violaceusniger group</taxon>
    </lineage>
</organism>
<dbReference type="GO" id="GO:0020037">
    <property type="term" value="F:heme binding"/>
    <property type="evidence" value="ECO:0007669"/>
    <property type="project" value="InterPro"/>
</dbReference>
<proteinExistence type="predicted"/>
<keyword evidence="2" id="KW-0223">Dioxygenase</keyword>
<dbReference type="GO" id="GO:0046872">
    <property type="term" value="F:metal ion binding"/>
    <property type="evidence" value="ECO:0007669"/>
    <property type="project" value="InterPro"/>
</dbReference>